<dbReference type="EMBL" id="CP016094">
    <property type="protein sequence ID" value="AOS45159.1"/>
    <property type="molecule type" value="Genomic_DNA"/>
</dbReference>
<organism evidence="1 2">
    <name type="scientific">Lacunisphaera limnophila</name>
    <dbReference type="NCBI Taxonomy" id="1838286"/>
    <lineage>
        <taxon>Bacteria</taxon>
        <taxon>Pseudomonadati</taxon>
        <taxon>Verrucomicrobiota</taxon>
        <taxon>Opitutia</taxon>
        <taxon>Opitutales</taxon>
        <taxon>Opitutaceae</taxon>
        <taxon>Lacunisphaera</taxon>
    </lineage>
</organism>
<keyword evidence="2" id="KW-1185">Reference proteome</keyword>
<name>A0A1D8AW93_9BACT</name>
<reference evidence="1 2" key="1">
    <citation type="submission" date="2016-06" db="EMBL/GenBank/DDBJ databases">
        <title>Three novel species with peptidoglycan cell walls form the new genus Lacunisphaera gen. nov. in the family Opitutaceae of the verrucomicrobial subdivision 4.</title>
        <authorList>
            <person name="Rast P."/>
            <person name="Gloeckner I."/>
            <person name="Jogler M."/>
            <person name="Boedeker C."/>
            <person name="Jeske O."/>
            <person name="Wiegand S."/>
            <person name="Reinhardt R."/>
            <person name="Schumann P."/>
            <person name="Rohde M."/>
            <person name="Spring S."/>
            <person name="Gloeckner F.O."/>
            <person name="Jogler C."/>
        </authorList>
    </citation>
    <scope>NUCLEOTIDE SEQUENCE [LARGE SCALE GENOMIC DNA]</scope>
    <source>
        <strain evidence="1 2">IG16b</strain>
    </source>
</reference>
<dbReference type="RefSeq" id="WP_069962342.1">
    <property type="nucleotide sequence ID" value="NZ_CP016094.1"/>
</dbReference>
<dbReference type="STRING" id="1838286.Verru16b_02235"/>
<evidence type="ECO:0000313" key="1">
    <source>
        <dbReference type="EMBL" id="AOS45159.1"/>
    </source>
</evidence>
<evidence type="ECO:0000313" key="2">
    <source>
        <dbReference type="Proteomes" id="UP000095228"/>
    </source>
</evidence>
<proteinExistence type="predicted"/>
<protein>
    <submittedName>
        <fullName evidence="1">Uncharacterized protein</fullName>
    </submittedName>
</protein>
<dbReference type="AlphaFoldDB" id="A0A1D8AW93"/>
<sequence>MSIQRQDYVLRQIALLRQFIARLASQRTDRELEEALLLSFHLQEKLLPLPPAEFLRLDLDAQITALRHLEPPAAARDKCLSYAGLLAETAELYDLKGRDDLAAGARQMALYASLVVALEHPADASAIALINRLTAALDPAELHAPVAELLAEFRRPA</sequence>
<accession>A0A1D8AW93</accession>
<gene>
    <name evidence="1" type="ORF">Verru16b_02235</name>
</gene>
<dbReference type="Proteomes" id="UP000095228">
    <property type="component" value="Chromosome"/>
</dbReference>
<dbReference type="OrthoDB" id="196441at2"/>
<dbReference type="KEGG" id="obg:Verru16b_02235"/>